<gene>
    <name evidence="6" type="ORF">CDCA_CDCA17G4383</name>
</gene>
<dbReference type="EMBL" id="JANCYW010000017">
    <property type="protein sequence ID" value="KAK4538358.1"/>
    <property type="molecule type" value="Genomic_DNA"/>
</dbReference>
<dbReference type="InterPro" id="IPR040372">
    <property type="entry name" value="YaeB-like"/>
</dbReference>
<evidence type="ECO:0000256" key="1">
    <source>
        <dbReference type="ARBA" id="ARBA00022691"/>
    </source>
</evidence>
<proteinExistence type="inferred from homology"/>
<evidence type="ECO:0000256" key="4">
    <source>
        <dbReference type="SAM" id="MobiDB-lite"/>
    </source>
</evidence>
<name>A0AAV9J1Y1_CYACA</name>
<dbReference type="Gene3D" id="2.40.30.70">
    <property type="entry name" value="YaeB-like"/>
    <property type="match status" value="1"/>
</dbReference>
<dbReference type="PROSITE" id="PS51668">
    <property type="entry name" value="TSAA_2"/>
    <property type="match status" value="1"/>
</dbReference>
<protein>
    <recommendedName>
        <fullName evidence="5">TsaA-like domain-containing protein</fullName>
    </recommendedName>
</protein>
<evidence type="ECO:0000256" key="2">
    <source>
        <dbReference type="ARBA" id="ARBA00033753"/>
    </source>
</evidence>
<keyword evidence="3" id="KW-0175">Coiled coil</keyword>
<feature type="region of interest" description="Disordered" evidence="4">
    <location>
        <begin position="78"/>
        <end position="117"/>
    </location>
</feature>
<organism evidence="6 7">
    <name type="scientific">Cyanidium caldarium</name>
    <name type="common">Red alga</name>
    <dbReference type="NCBI Taxonomy" id="2771"/>
    <lineage>
        <taxon>Eukaryota</taxon>
        <taxon>Rhodophyta</taxon>
        <taxon>Bangiophyceae</taxon>
        <taxon>Cyanidiales</taxon>
        <taxon>Cyanidiaceae</taxon>
        <taxon>Cyanidium</taxon>
    </lineage>
</organism>
<feature type="coiled-coil region" evidence="3">
    <location>
        <begin position="9"/>
        <end position="43"/>
    </location>
</feature>
<feature type="compositionally biased region" description="Polar residues" evidence="4">
    <location>
        <begin position="99"/>
        <end position="117"/>
    </location>
</feature>
<sequence>MADAAERFLAFNRAEAARLEAQYRECRREREMAARRLADARNQVAAAYALVMERAAATRDASAIARARAYTEEVQRECELEETSDPSRPRRRRRPHLQNRLTNNAAAASPPHNVSPQPCSYVEQALRGKYHESPAIGCAPVIARAYTHFHKRFEAARQSFIGPSTRAVLYRMDADVSSPATSFPVGSYVWIVYRLDRNLGLWRPLVRPPRRDTTAGRIGVLATRSPHRPNGIGISLARVIAPPADACLGSDASPWLHLEGCDLLNDTPVLAVQSYDVAQEDWPEARAGWTADAQHTRRLWYDRADTVATVYQVQLAEARVRRRMEWLAVHAGLTDLPARLSILSDPRQWRTATEDGMDGAATAARESERSPSGVLSIGAYRVSYRVDHPTRTVHIDDIVSGMRAEVLQDPREVATDPEVRQHRQFIAAFEE</sequence>
<reference evidence="6 7" key="1">
    <citation type="submission" date="2022-07" db="EMBL/GenBank/DDBJ databases">
        <title>Genome-wide signatures of adaptation to extreme environments.</title>
        <authorList>
            <person name="Cho C.H."/>
            <person name="Yoon H.S."/>
        </authorList>
    </citation>
    <scope>NUCLEOTIDE SEQUENCE [LARGE SCALE GENOMIC DNA]</scope>
    <source>
        <strain evidence="6 7">DBV 063 E5</strain>
    </source>
</reference>
<dbReference type="AlphaFoldDB" id="A0AAV9J1Y1"/>
<comment type="similarity">
    <text evidence="2">Belongs to the tRNA methyltransferase O family.</text>
</comment>
<dbReference type="InterPro" id="IPR023370">
    <property type="entry name" value="TrmO-like_N"/>
</dbReference>
<comment type="caution">
    <text evidence="6">The sequence shown here is derived from an EMBL/GenBank/DDBJ whole genome shotgun (WGS) entry which is preliminary data.</text>
</comment>
<keyword evidence="7" id="KW-1185">Reference proteome</keyword>
<dbReference type="InterPro" id="IPR036414">
    <property type="entry name" value="YaeB_N_sf"/>
</dbReference>
<evidence type="ECO:0000256" key="3">
    <source>
        <dbReference type="SAM" id="Coils"/>
    </source>
</evidence>
<dbReference type="Proteomes" id="UP001301350">
    <property type="component" value="Unassembled WGS sequence"/>
</dbReference>
<evidence type="ECO:0000313" key="7">
    <source>
        <dbReference type="Proteomes" id="UP001301350"/>
    </source>
</evidence>
<evidence type="ECO:0000313" key="6">
    <source>
        <dbReference type="EMBL" id="KAK4538358.1"/>
    </source>
</evidence>
<dbReference type="PANTHER" id="PTHR12818">
    <property type="entry name" value="TRNA (ADENINE(37)-N6)-METHYLTRANSFERASE"/>
    <property type="match status" value="1"/>
</dbReference>
<dbReference type="PANTHER" id="PTHR12818:SF0">
    <property type="entry name" value="TRNA (ADENINE(37)-N6)-METHYLTRANSFERASE"/>
    <property type="match status" value="1"/>
</dbReference>
<keyword evidence="1" id="KW-0949">S-adenosyl-L-methionine</keyword>
<feature type="domain" description="TsaA-like" evidence="5">
    <location>
        <begin position="139"/>
        <end position="284"/>
    </location>
</feature>
<dbReference type="InterPro" id="IPR036413">
    <property type="entry name" value="YaeB-like_sf"/>
</dbReference>
<dbReference type="SUPFAM" id="SSF118196">
    <property type="entry name" value="YaeB-like"/>
    <property type="match status" value="1"/>
</dbReference>
<dbReference type="Pfam" id="PF01980">
    <property type="entry name" value="TrmO_N"/>
    <property type="match status" value="1"/>
</dbReference>
<evidence type="ECO:0000259" key="5">
    <source>
        <dbReference type="PROSITE" id="PS51668"/>
    </source>
</evidence>
<accession>A0AAV9J1Y1</accession>